<dbReference type="Proteomes" id="UP000006158">
    <property type="component" value="Chromosome"/>
</dbReference>
<protein>
    <submittedName>
        <fullName evidence="1">Uncharacterized protein</fullName>
    </submittedName>
</protein>
<dbReference type="PATRIC" id="fig|246196.56.peg.5013"/>
<evidence type="ECO:0000313" key="1">
    <source>
        <dbReference type="EMBL" id="AFP41352.1"/>
    </source>
</evidence>
<gene>
    <name evidence="1" type="ordered locus">MSMEI_4908</name>
</gene>
<proteinExistence type="predicted"/>
<dbReference type="Pfam" id="PF11578">
    <property type="entry name" value="DUF3237"/>
    <property type="match status" value="1"/>
</dbReference>
<dbReference type="EMBL" id="CP001663">
    <property type="protein sequence ID" value="AFP41352.1"/>
    <property type="molecule type" value="Genomic_DNA"/>
</dbReference>
<dbReference type="PANTHER" id="PTHR37315:SF1">
    <property type="entry name" value="UPF0311 PROTEIN BLR7842"/>
    <property type="match status" value="1"/>
</dbReference>
<reference evidence="1 2" key="2">
    <citation type="journal article" date="2009" name="Genome Res.">
        <title>Ortho-proteogenomics: multiple proteomes investigation through orthology and a new MS-based protocol.</title>
        <authorList>
            <person name="Gallien S."/>
            <person name="Perrodou E."/>
            <person name="Carapito C."/>
            <person name="Deshayes C."/>
            <person name="Reyrat J.M."/>
            <person name="Van Dorsselaer A."/>
            <person name="Poch O."/>
            <person name="Schaeffer C."/>
            <person name="Lecompte O."/>
        </authorList>
    </citation>
    <scope>NUCLEOTIDE SEQUENCE [LARGE SCALE GENOMIC DNA]</scope>
    <source>
        <strain evidence="2">ATCC 700084 / mc(2)155</strain>
    </source>
</reference>
<dbReference type="AlphaFoldDB" id="I7G6P2"/>
<dbReference type="PANTHER" id="PTHR37315">
    <property type="entry name" value="UPF0311 PROTEIN BLR7842"/>
    <property type="match status" value="1"/>
</dbReference>
<sequence length="95" mass="10881">MFGSDRVARLDVRATLRTDDGALIHLTNTGRVQMDKQASDRLMAGELIGHEQMHARSSPLFETDDERYRWLNATHTVALHQLSLSEVQYRVFAVR</sequence>
<organism evidence="1 2">
    <name type="scientific">Mycolicibacterium smegmatis (strain ATCC 700084 / mc(2)155)</name>
    <name type="common">Mycobacterium smegmatis</name>
    <dbReference type="NCBI Taxonomy" id="246196"/>
    <lineage>
        <taxon>Bacteria</taxon>
        <taxon>Bacillati</taxon>
        <taxon>Actinomycetota</taxon>
        <taxon>Actinomycetes</taxon>
        <taxon>Mycobacteriales</taxon>
        <taxon>Mycobacteriaceae</taxon>
        <taxon>Mycolicibacterium</taxon>
    </lineage>
</organism>
<dbReference type="KEGG" id="msg:MSMEI_4908"/>
<evidence type="ECO:0000313" key="2">
    <source>
        <dbReference type="Proteomes" id="UP000006158"/>
    </source>
</evidence>
<dbReference type="InterPro" id="IPR020915">
    <property type="entry name" value="UPF0311"/>
</dbReference>
<reference evidence="1 2" key="1">
    <citation type="journal article" date="2007" name="Genome Biol.">
        <title>Interrupted coding sequences in Mycobacterium smegmatis: authentic mutations or sequencing errors?</title>
        <authorList>
            <person name="Deshayes C."/>
            <person name="Perrodou E."/>
            <person name="Gallien S."/>
            <person name="Euphrasie D."/>
            <person name="Schaeffer C."/>
            <person name="Van-Dorsselaer A."/>
            <person name="Poch O."/>
            <person name="Lecompte O."/>
            <person name="Reyrat J.M."/>
        </authorList>
    </citation>
    <scope>NUCLEOTIDE SEQUENCE [LARGE SCALE GENOMIC DNA]</scope>
    <source>
        <strain evidence="2">ATCC 700084 / mc(2)155</strain>
    </source>
</reference>
<dbReference type="Gene3D" id="2.40.160.20">
    <property type="match status" value="1"/>
</dbReference>
<name>I7G6P2_MYCS2</name>
<accession>I7G6P2</accession>